<reference evidence="2 3" key="1">
    <citation type="submission" date="2018-08" db="EMBL/GenBank/DDBJ databases">
        <authorList>
            <person name="Laetsch R D."/>
            <person name="Stevens L."/>
            <person name="Kumar S."/>
            <person name="Blaxter L. M."/>
        </authorList>
    </citation>
    <scope>NUCLEOTIDE SEQUENCE [LARGE SCALE GENOMIC DNA]</scope>
</reference>
<name>A0A498SB05_ACAVI</name>
<organism evidence="2 3">
    <name type="scientific">Acanthocheilonema viteae</name>
    <name type="common">Filarial nematode worm</name>
    <name type="synonym">Dipetalonema viteae</name>
    <dbReference type="NCBI Taxonomy" id="6277"/>
    <lineage>
        <taxon>Eukaryota</taxon>
        <taxon>Metazoa</taxon>
        <taxon>Ecdysozoa</taxon>
        <taxon>Nematoda</taxon>
        <taxon>Chromadorea</taxon>
        <taxon>Rhabditida</taxon>
        <taxon>Spirurina</taxon>
        <taxon>Spiruromorpha</taxon>
        <taxon>Filarioidea</taxon>
        <taxon>Onchocercidae</taxon>
        <taxon>Acanthocheilonema</taxon>
    </lineage>
</organism>
<gene>
    <name evidence="2" type="ORF">NAV_LOCUS4066</name>
</gene>
<accession>A0A498SB05</accession>
<dbReference type="AlphaFoldDB" id="A0A498SB05"/>
<protein>
    <submittedName>
        <fullName evidence="2">Uncharacterized protein</fullName>
    </submittedName>
</protein>
<sequence>MTSRVQAALAATSSRKALSSVHTRRHSPLTANVSAQSEQKEQSFSVRQGTSGTTCDTDVSHIDRLHVQKIARSLELTSAAQLLTVGLIAFVLSTNIQK</sequence>
<keyword evidence="3" id="KW-1185">Reference proteome</keyword>
<evidence type="ECO:0000313" key="2">
    <source>
        <dbReference type="EMBL" id="VBB29261.1"/>
    </source>
</evidence>
<evidence type="ECO:0000313" key="3">
    <source>
        <dbReference type="Proteomes" id="UP000276991"/>
    </source>
</evidence>
<evidence type="ECO:0000256" key="1">
    <source>
        <dbReference type="SAM" id="MobiDB-lite"/>
    </source>
</evidence>
<feature type="compositionally biased region" description="Polar residues" evidence="1">
    <location>
        <begin position="29"/>
        <end position="52"/>
    </location>
</feature>
<feature type="region of interest" description="Disordered" evidence="1">
    <location>
        <begin position="16"/>
        <end position="52"/>
    </location>
</feature>
<proteinExistence type="predicted"/>
<dbReference type="Proteomes" id="UP000276991">
    <property type="component" value="Unassembled WGS sequence"/>
</dbReference>
<dbReference type="EMBL" id="UPTC01000573">
    <property type="protein sequence ID" value="VBB29261.1"/>
    <property type="molecule type" value="Genomic_DNA"/>
</dbReference>